<feature type="compositionally biased region" description="Low complexity" evidence="1">
    <location>
        <begin position="188"/>
        <end position="205"/>
    </location>
</feature>
<evidence type="ECO:0000313" key="3">
    <source>
        <dbReference type="Proteomes" id="UP000030671"/>
    </source>
</evidence>
<dbReference type="GeneID" id="20665955"/>
<dbReference type="InParanoid" id="W4JY62"/>
<feature type="compositionally biased region" description="Basic and acidic residues" evidence="1">
    <location>
        <begin position="17"/>
        <end position="36"/>
    </location>
</feature>
<reference evidence="2 3" key="1">
    <citation type="journal article" date="2012" name="New Phytol.">
        <title>Insight into trade-off between wood decay and parasitism from the genome of a fungal forest pathogen.</title>
        <authorList>
            <person name="Olson A."/>
            <person name="Aerts A."/>
            <person name="Asiegbu F."/>
            <person name="Belbahri L."/>
            <person name="Bouzid O."/>
            <person name="Broberg A."/>
            <person name="Canback B."/>
            <person name="Coutinho P.M."/>
            <person name="Cullen D."/>
            <person name="Dalman K."/>
            <person name="Deflorio G."/>
            <person name="van Diepen L.T."/>
            <person name="Dunand C."/>
            <person name="Duplessis S."/>
            <person name="Durling M."/>
            <person name="Gonthier P."/>
            <person name="Grimwood J."/>
            <person name="Fossdal C.G."/>
            <person name="Hansson D."/>
            <person name="Henrissat B."/>
            <person name="Hietala A."/>
            <person name="Himmelstrand K."/>
            <person name="Hoffmeister D."/>
            <person name="Hogberg N."/>
            <person name="James T.Y."/>
            <person name="Karlsson M."/>
            <person name="Kohler A."/>
            <person name="Kues U."/>
            <person name="Lee Y.H."/>
            <person name="Lin Y.C."/>
            <person name="Lind M."/>
            <person name="Lindquist E."/>
            <person name="Lombard V."/>
            <person name="Lucas S."/>
            <person name="Lunden K."/>
            <person name="Morin E."/>
            <person name="Murat C."/>
            <person name="Park J."/>
            <person name="Raffaello T."/>
            <person name="Rouze P."/>
            <person name="Salamov A."/>
            <person name="Schmutz J."/>
            <person name="Solheim H."/>
            <person name="Stahlberg J."/>
            <person name="Velez H."/>
            <person name="de Vries R.P."/>
            <person name="Wiebenga A."/>
            <person name="Woodward S."/>
            <person name="Yakovlev I."/>
            <person name="Garbelotto M."/>
            <person name="Martin F."/>
            <person name="Grigoriev I.V."/>
            <person name="Stenlid J."/>
        </authorList>
    </citation>
    <scope>NUCLEOTIDE SEQUENCE [LARGE SCALE GENOMIC DNA]</scope>
    <source>
        <strain evidence="2 3">TC 32-1</strain>
    </source>
</reference>
<dbReference type="AlphaFoldDB" id="W4JY62"/>
<feature type="region of interest" description="Disordered" evidence="1">
    <location>
        <begin position="1"/>
        <end position="212"/>
    </location>
</feature>
<organism evidence="2 3">
    <name type="scientific">Heterobasidion irregulare (strain TC 32-1)</name>
    <dbReference type="NCBI Taxonomy" id="747525"/>
    <lineage>
        <taxon>Eukaryota</taxon>
        <taxon>Fungi</taxon>
        <taxon>Dikarya</taxon>
        <taxon>Basidiomycota</taxon>
        <taxon>Agaricomycotina</taxon>
        <taxon>Agaricomycetes</taxon>
        <taxon>Russulales</taxon>
        <taxon>Bondarzewiaceae</taxon>
        <taxon>Heterobasidion</taxon>
        <taxon>Heterobasidion annosum species complex</taxon>
    </lineage>
</organism>
<evidence type="ECO:0000256" key="1">
    <source>
        <dbReference type="SAM" id="MobiDB-lite"/>
    </source>
</evidence>
<dbReference type="HOGENOM" id="CLU_930841_0_0_1"/>
<dbReference type="Proteomes" id="UP000030671">
    <property type="component" value="Unassembled WGS sequence"/>
</dbReference>
<dbReference type="RefSeq" id="XP_009548858.1">
    <property type="nucleotide sequence ID" value="XM_009550563.1"/>
</dbReference>
<protein>
    <submittedName>
        <fullName evidence="2">Uncharacterized protein</fullName>
    </submittedName>
</protein>
<sequence length="299" mass="32264">MKRHRGRLSSKLAATWKPEDMAQNAEHESQTDHVKLQTDGTTDQDKMHAPTHAPLSPNPRVPLVHRLLAHSSGTVTSDESHVSTHHPLQECENAPRAEAQQAVSPLPPPSARPQQTLHGLNGCRPPVASSSHSTYPPTRPATNRDSPPRSPAHWLGPSPTRPHQRQEEDAAAQPGRRAATSHPQTEYAASRAASAHGAPAPASRSLLGVPRAQRQARADTAFTAARSSVRGACADAEASPAWRSLSGERAVRALPLCAGHRRTVCDANDAHRVTRGQDREEQVSSSDYRISDVRAAFSF</sequence>
<accession>W4JY62</accession>
<dbReference type="EMBL" id="KI925461">
    <property type="protein sequence ID" value="ETW78522.1"/>
    <property type="molecule type" value="Genomic_DNA"/>
</dbReference>
<feature type="compositionally biased region" description="Polar residues" evidence="1">
    <location>
        <begin position="128"/>
        <end position="145"/>
    </location>
</feature>
<dbReference type="KEGG" id="hir:HETIRDRAFT_103929"/>
<evidence type="ECO:0000313" key="2">
    <source>
        <dbReference type="EMBL" id="ETW78522.1"/>
    </source>
</evidence>
<name>W4JY62_HETIT</name>
<keyword evidence="3" id="KW-1185">Reference proteome</keyword>
<gene>
    <name evidence="2" type="ORF">HETIRDRAFT_103929</name>
</gene>
<proteinExistence type="predicted"/>
<feature type="compositionally biased region" description="Basic and acidic residues" evidence="1">
    <location>
        <begin position="78"/>
        <end position="95"/>
    </location>
</feature>